<dbReference type="Gene3D" id="2.40.30.170">
    <property type="match status" value="1"/>
</dbReference>
<protein>
    <submittedName>
        <fullName evidence="5">Hemolysin D</fullName>
    </submittedName>
</protein>
<dbReference type="InterPro" id="IPR051909">
    <property type="entry name" value="MFP_Cation_Efflux"/>
</dbReference>
<keyword evidence="6" id="KW-1185">Reference proteome</keyword>
<reference evidence="5 6" key="1">
    <citation type="submission" date="2019-07" db="EMBL/GenBank/DDBJ databases">
        <title>Whole genome shotgun sequence of Adhaeribacter aerolatus NBRC 106133.</title>
        <authorList>
            <person name="Hosoyama A."/>
            <person name="Uohara A."/>
            <person name="Ohji S."/>
            <person name="Ichikawa N."/>
        </authorList>
    </citation>
    <scope>NUCLEOTIDE SEQUENCE [LARGE SCALE GENOMIC DNA]</scope>
    <source>
        <strain evidence="5 6">NBRC 106133</strain>
    </source>
</reference>
<evidence type="ECO:0000259" key="4">
    <source>
        <dbReference type="Pfam" id="PF25954"/>
    </source>
</evidence>
<accession>A0A512B1Q3</accession>
<evidence type="ECO:0000313" key="6">
    <source>
        <dbReference type="Proteomes" id="UP000321532"/>
    </source>
</evidence>
<dbReference type="InterPro" id="IPR058792">
    <property type="entry name" value="Beta-barrel_RND_2"/>
</dbReference>
<dbReference type="Gene3D" id="1.10.287.470">
    <property type="entry name" value="Helix hairpin bin"/>
    <property type="match status" value="1"/>
</dbReference>
<dbReference type="OrthoDB" id="9814657at2"/>
<evidence type="ECO:0000256" key="1">
    <source>
        <dbReference type="ARBA" id="ARBA00009477"/>
    </source>
</evidence>
<keyword evidence="2" id="KW-0813">Transport</keyword>
<comment type="caution">
    <text evidence="5">The sequence shown here is derived from an EMBL/GenBank/DDBJ whole genome shotgun (WGS) entry which is preliminary data.</text>
</comment>
<dbReference type="Pfam" id="PF25954">
    <property type="entry name" value="Beta-barrel_RND_2"/>
    <property type="match status" value="1"/>
</dbReference>
<name>A0A512B1Q3_9BACT</name>
<evidence type="ECO:0000256" key="3">
    <source>
        <dbReference type="SAM" id="Coils"/>
    </source>
</evidence>
<dbReference type="Proteomes" id="UP000321532">
    <property type="component" value="Unassembled WGS sequence"/>
</dbReference>
<evidence type="ECO:0000313" key="5">
    <source>
        <dbReference type="EMBL" id="GEO05904.1"/>
    </source>
</evidence>
<gene>
    <name evidence="5" type="ORF">AAE02nite_35680</name>
</gene>
<proteinExistence type="inferred from homology"/>
<dbReference type="Gene3D" id="2.40.420.20">
    <property type="match status" value="1"/>
</dbReference>
<dbReference type="RefSeq" id="WP_146900882.1">
    <property type="nucleotide sequence ID" value="NZ_BJYS01000028.1"/>
</dbReference>
<dbReference type="AlphaFoldDB" id="A0A512B1Q3"/>
<dbReference type="EMBL" id="BJYS01000028">
    <property type="protein sequence ID" value="GEO05904.1"/>
    <property type="molecule type" value="Genomic_DNA"/>
</dbReference>
<feature type="domain" description="CusB-like beta-barrel" evidence="4">
    <location>
        <begin position="232"/>
        <end position="304"/>
    </location>
</feature>
<comment type="similarity">
    <text evidence="1">Belongs to the membrane fusion protein (MFP) (TC 8.A.1) family.</text>
</comment>
<dbReference type="PANTHER" id="PTHR30097">
    <property type="entry name" value="CATION EFFLUX SYSTEM PROTEIN CUSB"/>
    <property type="match status" value="1"/>
</dbReference>
<feature type="coiled-coil region" evidence="3">
    <location>
        <begin position="116"/>
        <end position="174"/>
    </location>
</feature>
<keyword evidence="3" id="KW-0175">Coiled coil</keyword>
<dbReference type="SUPFAM" id="SSF111369">
    <property type="entry name" value="HlyD-like secretion proteins"/>
    <property type="match status" value="1"/>
</dbReference>
<dbReference type="GO" id="GO:0030313">
    <property type="term" value="C:cell envelope"/>
    <property type="evidence" value="ECO:0007669"/>
    <property type="project" value="TreeGrafter"/>
</dbReference>
<sequence length="382" mass="41813">MKSTLIIIYVLAAGLFLSGCGEKENPAEAATEAPAPAPENLTLTQKQFQNIGLALGSPQKIKMGAMLQLSGEVDVPPSGLVNVAVPYGGFLRKTNLMPGSRIRKGQVLAVLEHPDYVQLQQEYLDTQTKLQLAELEYARQRELTQEKVAALKNFQQATAELQLLKNNRAGLRQKLLMINIDPNRLNNAGITRYVNILSPINGYVKSVNANLGSMINTSDVLFELVNTEDLHLKLNVFEKDIPKLRVGQPVKFKLANDPTERTAKIAIVGRTVDANKTIPVHAHIADSEPELLPGMFLTATIKTENEEVTALPETAVVQFEGQAFVFVEEGNHQFRRVPVTTGIKNGEMIQVNLPAALENSGKIAVKGAHNLLAMQANAEEEE</sequence>
<dbReference type="GO" id="GO:0016020">
    <property type="term" value="C:membrane"/>
    <property type="evidence" value="ECO:0007669"/>
    <property type="project" value="InterPro"/>
</dbReference>
<dbReference type="GO" id="GO:0022857">
    <property type="term" value="F:transmembrane transporter activity"/>
    <property type="evidence" value="ECO:0007669"/>
    <property type="project" value="InterPro"/>
</dbReference>
<dbReference type="NCBIfam" id="TIGR01730">
    <property type="entry name" value="RND_mfp"/>
    <property type="match status" value="1"/>
</dbReference>
<dbReference type="InterPro" id="IPR006143">
    <property type="entry name" value="RND_pump_MFP"/>
</dbReference>
<dbReference type="GO" id="GO:0015679">
    <property type="term" value="P:plasma membrane copper ion transport"/>
    <property type="evidence" value="ECO:0007669"/>
    <property type="project" value="TreeGrafter"/>
</dbReference>
<dbReference type="GO" id="GO:0060003">
    <property type="term" value="P:copper ion export"/>
    <property type="evidence" value="ECO:0007669"/>
    <property type="project" value="TreeGrafter"/>
</dbReference>
<evidence type="ECO:0000256" key="2">
    <source>
        <dbReference type="ARBA" id="ARBA00022448"/>
    </source>
</evidence>
<dbReference type="PANTHER" id="PTHR30097:SF4">
    <property type="entry name" value="SLR6042 PROTEIN"/>
    <property type="match status" value="1"/>
</dbReference>
<dbReference type="PROSITE" id="PS51257">
    <property type="entry name" value="PROKAR_LIPOPROTEIN"/>
    <property type="match status" value="1"/>
</dbReference>
<organism evidence="5 6">
    <name type="scientific">Adhaeribacter aerolatus</name>
    <dbReference type="NCBI Taxonomy" id="670289"/>
    <lineage>
        <taxon>Bacteria</taxon>
        <taxon>Pseudomonadati</taxon>
        <taxon>Bacteroidota</taxon>
        <taxon>Cytophagia</taxon>
        <taxon>Cytophagales</taxon>
        <taxon>Hymenobacteraceae</taxon>
        <taxon>Adhaeribacter</taxon>
    </lineage>
</organism>